<name>A0A2U8FM67_9BURK</name>
<feature type="compositionally biased region" description="Low complexity" evidence="1">
    <location>
        <begin position="12"/>
        <end position="21"/>
    </location>
</feature>
<keyword evidence="3" id="KW-1185">Reference proteome</keyword>
<proteinExistence type="predicted"/>
<gene>
    <name evidence="2" type="ORF">DEH84_00200</name>
</gene>
<dbReference type="EMBL" id="CP029210">
    <property type="protein sequence ID" value="AWI52043.1"/>
    <property type="molecule type" value="Genomic_DNA"/>
</dbReference>
<dbReference type="InterPro" id="IPR006597">
    <property type="entry name" value="Sel1-like"/>
</dbReference>
<dbReference type="OrthoDB" id="8696199at2"/>
<evidence type="ECO:0000256" key="1">
    <source>
        <dbReference type="SAM" id="MobiDB-lite"/>
    </source>
</evidence>
<reference evidence="2 3" key="1">
    <citation type="submission" date="2018-05" db="EMBL/GenBank/DDBJ databases">
        <title>complete genome sequence of Aquabacterium olei NBRC 110486.</title>
        <authorList>
            <person name="Tang B."/>
            <person name="Chang J."/>
            <person name="Zhang L."/>
            <person name="Yang H."/>
        </authorList>
    </citation>
    <scope>NUCLEOTIDE SEQUENCE [LARGE SCALE GENOMIC DNA]</scope>
    <source>
        <strain evidence="2 3">NBRC 110486</strain>
    </source>
</reference>
<feature type="region of interest" description="Disordered" evidence="1">
    <location>
        <begin position="1"/>
        <end position="22"/>
    </location>
</feature>
<evidence type="ECO:0000313" key="3">
    <source>
        <dbReference type="Proteomes" id="UP000244892"/>
    </source>
</evidence>
<dbReference type="SUPFAM" id="SSF81901">
    <property type="entry name" value="HCP-like"/>
    <property type="match status" value="1"/>
</dbReference>
<dbReference type="SMART" id="SM00671">
    <property type="entry name" value="SEL1"/>
    <property type="match status" value="3"/>
</dbReference>
<dbReference type="AlphaFoldDB" id="A0A2U8FM67"/>
<organism evidence="2 3">
    <name type="scientific">Aquabacterium olei</name>
    <dbReference type="NCBI Taxonomy" id="1296669"/>
    <lineage>
        <taxon>Bacteria</taxon>
        <taxon>Pseudomonadati</taxon>
        <taxon>Pseudomonadota</taxon>
        <taxon>Betaproteobacteria</taxon>
        <taxon>Burkholderiales</taxon>
        <taxon>Aquabacterium</taxon>
    </lineage>
</organism>
<sequence>MSTEHATAESGAPIATPASTPYAPPTGQVLGVVAAHIEPVTRFDARDLTETAPEEAYGLPVELTVDQYVSFSERIGSGPARLPAGVDKVGSQQAFRQELAERLDTAQSEAPRALQAWANGNAGSYRRLMPGTAAFLRSPGSVGYEHTCHQCHGACHVTCPSCSGVGHTNCHACFGAGKINCYSCHGSKQQTCSSCGGRGSWTEQVSQQTWSSSSNSYVTTYQTVYRNCSACSSSGRTTCYHCGYDGKINCSGCFGKGHIDCGRCSTTGRIDCASCLASGIEHVRGTIVAEVVHDETLSIVTPDETLRKLVDAKVPREDMPQLGELLDVLHTVQGHAVETRHRLRLDARRASLRARDDDFVLYGFGPEARVFSFDNIAGHLLTDDLEALEARVATSSAWRRHKGSDLLDTTADFLRSELNMLIAERVADAKAGPEDAAAAVETHFKGLVDQTYVARATTALRTALARLYGSELTEPAAYLCGLTALAAGALYGTGWPAPGVWQPVLWSVGGAALAWLALEWATRRRIAKRFEAGFGQRVLDQLKANGSVKRWRIGLAVAAPMAALLAIQGTGMLPFVRSHHALQQARADAQMLLAQWPMQFEPDLRLRTYPAEAVLEEQAQAGQTQAQLILAWQKLLGAGGATKDVAGAARLLEQAAPQARESSLWQAAKAVQLLNQEALPDDIRAAAQDLDRAADKGLVEARYWQARILLAEQSPLRDPRQGLRVLAQAADKGHAHAALMLGNKLAKGEDTRRDVRAARRYLQQAAGKGLTEANEALQKL</sequence>
<evidence type="ECO:0000313" key="2">
    <source>
        <dbReference type="EMBL" id="AWI52043.1"/>
    </source>
</evidence>
<dbReference type="KEGG" id="aon:DEH84_00200"/>
<protein>
    <recommendedName>
        <fullName evidence="4">Sel1 repeat family protein</fullName>
    </recommendedName>
</protein>
<dbReference type="RefSeq" id="WP_109033761.1">
    <property type="nucleotide sequence ID" value="NZ_CP029210.1"/>
</dbReference>
<dbReference type="Gene3D" id="1.25.40.10">
    <property type="entry name" value="Tetratricopeptide repeat domain"/>
    <property type="match status" value="1"/>
</dbReference>
<dbReference type="InterPro" id="IPR011990">
    <property type="entry name" value="TPR-like_helical_dom_sf"/>
</dbReference>
<evidence type="ECO:0008006" key="4">
    <source>
        <dbReference type="Google" id="ProtNLM"/>
    </source>
</evidence>
<dbReference type="Proteomes" id="UP000244892">
    <property type="component" value="Chromosome"/>
</dbReference>
<accession>A0A2U8FM67</accession>